<accession>A0A3R9AIG9</accession>
<evidence type="ECO:0000256" key="1">
    <source>
        <dbReference type="SAM" id="Phobius"/>
    </source>
</evidence>
<dbReference type="EMBL" id="JACHXH010000010">
    <property type="protein sequence ID" value="MBB3135405.1"/>
    <property type="molecule type" value="Genomic_DNA"/>
</dbReference>
<dbReference type="EMBL" id="RJJT01000005">
    <property type="protein sequence ID" value="RSB81410.1"/>
    <property type="molecule type" value="Genomic_DNA"/>
</dbReference>
<organism evidence="3 4">
    <name type="scientific">Rhizobium pisi</name>
    <dbReference type="NCBI Taxonomy" id="574561"/>
    <lineage>
        <taxon>Bacteria</taxon>
        <taxon>Pseudomonadati</taxon>
        <taxon>Pseudomonadota</taxon>
        <taxon>Alphaproteobacteria</taxon>
        <taxon>Hyphomicrobiales</taxon>
        <taxon>Rhizobiaceae</taxon>
        <taxon>Rhizobium/Agrobacterium group</taxon>
        <taxon>Rhizobium</taxon>
    </lineage>
</organism>
<keyword evidence="1" id="KW-0472">Membrane</keyword>
<keyword evidence="5" id="KW-1185">Reference proteome</keyword>
<evidence type="ECO:0000313" key="2">
    <source>
        <dbReference type="EMBL" id="MBB3135405.1"/>
    </source>
</evidence>
<keyword evidence="1" id="KW-1133">Transmembrane helix</keyword>
<evidence type="ECO:0000313" key="4">
    <source>
        <dbReference type="Proteomes" id="UP000277279"/>
    </source>
</evidence>
<keyword evidence="1" id="KW-0812">Transmembrane</keyword>
<evidence type="ECO:0000313" key="5">
    <source>
        <dbReference type="Proteomes" id="UP000518315"/>
    </source>
</evidence>
<name>A0A3R9AIG9_9HYPH</name>
<dbReference type="AlphaFoldDB" id="A0A3R9AIG9"/>
<reference evidence="3 4" key="1">
    <citation type="submission" date="2018-11" db="EMBL/GenBank/DDBJ databases">
        <authorList>
            <person name="Huo Y."/>
        </authorList>
    </citation>
    <scope>NUCLEOTIDE SEQUENCE [LARGE SCALE GENOMIC DNA]</scope>
    <source>
        <strain evidence="3 4">DSM 30132</strain>
    </source>
</reference>
<sequence>MYGYSEVIPLTSDTAKVLAGAWSTAGAAIAVGLVAYFYGTNSGEQFTSKTISLGGGLQGELSGNIDNGYLTLSIQYPDKTSAIIKLGVTGTYGKLAVESAYGADGFALENLCMQLYGSPGTNEVFR</sequence>
<proteinExistence type="predicted"/>
<dbReference type="Proteomes" id="UP000277279">
    <property type="component" value="Unassembled WGS sequence"/>
</dbReference>
<comment type="caution">
    <text evidence="3">The sequence shown here is derived from an EMBL/GenBank/DDBJ whole genome shotgun (WGS) entry which is preliminary data.</text>
</comment>
<evidence type="ECO:0000313" key="3">
    <source>
        <dbReference type="EMBL" id="RSB81410.1"/>
    </source>
</evidence>
<gene>
    <name evidence="3" type="ORF">EFD55_09155</name>
    <name evidence="2" type="ORF">FHS26_003150</name>
</gene>
<feature type="transmembrane region" description="Helical" evidence="1">
    <location>
        <begin position="20"/>
        <end position="39"/>
    </location>
</feature>
<dbReference type="Proteomes" id="UP000518315">
    <property type="component" value="Unassembled WGS sequence"/>
</dbReference>
<dbReference type="RefSeq" id="WP_125844479.1">
    <property type="nucleotide sequence ID" value="NZ_JACHXH010000010.1"/>
</dbReference>
<protein>
    <submittedName>
        <fullName evidence="3">Uncharacterized protein</fullName>
    </submittedName>
</protein>
<reference evidence="2 5" key="2">
    <citation type="submission" date="2020-08" db="EMBL/GenBank/DDBJ databases">
        <title>Genomic Encyclopedia of Type Strains, Phase III (KMG-III): the genomes of soil and plant-associated and newly described type strains.</title>
        <authorList>
            <person name="Whitman W."/>
        </authorList>
    </citation>
    <scope>NUCLEOTIDE SEQUENCE [LARGE SCALE GENOMIC DNA]</scope>
    <source>
        <strain evidence="2 5">CECT 4113</strain>
    </source>
</reference>